<dbReference type="PANTHER" id="PTHR31118:SF12">
    <property type="entry name" value="CYCLASE-LIKE PROTEIN 2"/>
    <property type="match status" value="1"/>
</dbReference>
<accession>A0ABQ5NFJ5</accession>
<dbReference type="PANTHER" id="PTHR31118">
    <property type="entry name" value="CYCLASE-LIKE PROTEIN 2"/>
    <property type="match status" value="1"/>
</dbReference>
<gene>
    <name evidence="1" type="ORF">MIAR_08110</name>
</gene>
<keyword evidence="2" id="KW-1185">Reference proteome</keyword>
<protein>
    <submittedName>
        <fullName evidence="1">Cyclase</fullName>
    </submittedName>
</protein>
<dbReference type="Proteomes" id="UP001165068">
    <property type="component" value="Unassembled WGS sequence"/>
</dbReference>
<name>A0ABQ5NFJ5_9MICO</name>
<organism evidence="1 2">
    <name type="scientific">Microbacterium arabinogalactanolyticum</name>
    <dbReference type="NCBI Taxonomy" id="69365"/>
    <lineage>
        <taxon>Bacteria</taxon>
        <taxon>Bacillati</taxon>
        <taxon>Actinomycetota</taxon>
        <taxon>Actinomycetes</taxon>
        <taxon>Micrococcales</taxon>
        <taxon>Microbacteriaceae</taxon>
        <taxon>Microbacterium</taxon>
    </lineage>
</organism>
<dbReference type="RefSeq" id="WP_285631719.1">
    <property type="nucleotide sequence ID" value="NZ_BAAAUK010000003.1"/>
</dbReference>
<dbReference type="Pfam" id="PF04199">
    <property type="entry name" value="Cyclase"/>
    <property type="match status" value="1"/>
</dbReference>
<comment type="caution">
    <text evidence="1">The sequence shown here is derived from an EMBL/GenBank/DDBJ whole genome shotgun (WGS) entry which is preliminary data.</text>
</comment>
<dbReference type="EMBL" id="BRZC01000003">
    <property type="protein sequence ID" value="GLC84223.1"/>
    <property type="molecule type" value="Genomic_DNA"/>
</dbReference>
<dbReference type="InterPro" id="IPR007325">
    <property type="entry name" value="KFase/CYL"/>
</dbReference>
<dbReference type="SUPFAM" id="SSF102198">
    <property type="entry name" value="Putative cyclase"/>
    <property type="match status" value="1"/>
</dbReference>
<dbReference type="Gene3D" id="3.50.30.50">
    <property type="entry name" value="Putative cyclase"/>
    <property type="match status" value="1"/>
</dbReference>
<sequence>MSIPTLLGSRIVDLTTPLGPSTPVVPVPEPFAPTAALSFTPVSDFDEHGPGWSWSDITLGEHAGTHVDAPRHWISGRDGRSVDQIPPERLVGPVGVLDCTAEVAENPGYLVTVADLEGWEAEHGRIQPGTWLFVRTGWSARGDDPARFLNDNVWPGLTLKAAKWLAAHPNVSGLGVEAIGIDGLGAGPEADDAQDDPGAFGPGHYYLLGSDKYGLTSLRNLDALPATGAWVVVAPLPLVGGTAGPARVFAFVPEGGEGE</sequence>
<evidence type="ECO:0000313" key="2">
    <source>
        <dbReference type="Proteomes" id="UP001165068"/>
    </source>
</evidence>
<reference evidence="1" key="1">
    <citation type="submission" date="2022-08" db="EMBL/GenBank/DDBJ databases">
        <title>Draft genome sequence of Microbacterium arabinogalactanolyticum JCM 9171.</title>
        <authorList>
            <person name="Fujita K."/>
            <person name="Ishiwata A."/>
            <person name="Fushinobu S."/>
        </authorList>
    </citation>
    <scope>NUCLEOTIDE SEQUENCE</scope>
    <source>
        <strain evidence="1">JCM 9171</strain>
    </source>
</reference>
<dbReference type="InterPro" id="IPR037175">
    <property type="entry name" value="KFase_sf"/>
</dbReference>
<proteinExistence type="predicted"/>
<evidence type="ECO:0000313" key="1">
    <source>
        <dbReference type="EMBL" id="GLC84223.1"/>
    </source>
</evidence>